<dbReference type="InterPro" id="IPR001509">
    <property type="entry name" value="Epimerase_deHydtase"/>
</dbReference>
<gene>
    <name evidence="2" type="ORF">JOF56_010161</name>
</gene>
<dbReference type="Pfam" id="PF01370">
    <property type="entry name" value="Epimerase"/>
    <property type="match status" value="1"/>
</dbReference>
<accession>A0ABS4TZD8</accession>
<feature type="domain" description="NAD-dependent epimerase/dehydratase" evidence="1">
    <location>
        <begin position="10"/>
        <end position="250"/>
    </location>
</feature>
<reference evidence="2 3" key="1">
    <citation type="submission" date="2021-03" db="EMBL/GenBank/DDBJ databases">
        <title>Sequencing the genomes of 1000 actinobacteria strains.</title>
        <authorList>
            <person name="Klenk H.-P."/>
        </authorList>
    </citation>
    <scope>NUCLEOTIDE SEQUENCE [LARGE SCALE GENOMIC DNA]</scope>
    <source>
        <strain evidence="2 3">DSM 46670</strain>
    </source>
</reference>
<evidence type="ECO:0000313" key="2">
    <source>
        <dbReference type="EMBL" id="MBP2329776.1"/>
    </source>
</evidence>
<comment type="caution">
    <text evidence="2">The sequence shown here is derived from an EMBL/GenBank/DDBJ whole genome shotgun (WGS) entry which is preliminary data.</text>
</comment>
<dbReference type="Gene3D" id="3.40.50.720">
    <property type="entry name" value="NAD(P)-binding Rossmann-like Domain"/>
    <property type="match status" value="1"/>
</dbReference>
<evidence type="ECO:0000259" key="1">
    <source>
        <dbReference type="Pfam" id="PF01370"/>
    </source>
</evidence>
<protein>
    <submittedName>
        <fullName evidence="2">dTDP-4-keto-6-deoxyhexose 4-ketoreductase</fullName>
    </submittedName>
</protein>
<organism evidence="2 3">
    <name type="scientific">Kibdelosporangium banguiense</name>
    <dbReference type="NCBI Taxonomy" id="1365924"/>
    <lineage>
        <taxon>Bacteria</taxon>
        <taxon>Bacillati</taxon>
        <taxon>Actinomycetota</taxon>
        <taxon>Actinomycetes</taxon>
        <taxon>Pseudonocardiales</taxon>
        <taxon>Pseudonocardiaceae</taxon>
        <taxon>Kibdelosporangium</taxon>
    </lineage>
</organism>
<evidence type="ECO:0000313" key="3">
    <source>
        <dbReference type="Proteomes" id="UP001519332"/>
    </source>
</evidence>
<dbReference type="InterPro" id="IPR036291">
    <property type="entry name" value="NAD(P)-bd_dom_sf"/>
</dbReference>
<name>A0ABS4TZD8_9PSEU</name>
<dbReference type="RefSeq" id="WP_209646481.1">
    <property type="nucleotide sequence ID" value="NZ_JAGINW010000001.1"/>
</dbReference>
<proteinExistence type="predicted"/>
<dbReference type="PANTHER" id="PTHR43245">
    <property type="entry name" value="BIFUNCTIONAL POLYMYXIN RESISTANCE PROTEIN ARNA"/>
    <property type="match status" value="1"/>
</dbReference>
<keyword evidence="3" id="KW-1185">Reference proteome</keyword>
<dbReference type="SUPFAM" id="SSF51735">
    <property type="entry name" value="NAD(P)-binding Rossmann-fold domains"/>
    <property type="match status" value="1"/>
</dbReference>
<dbReference type="InterPro" id="IPR050177">
    <property type="entry name" value="Lipid_A_modif_metabolic_enz"/>
</dbReference>
<dbReference type="EMBL" id="JAGINW010000001">
    <property type="protein sequence ID" value="MBP2329776.1"/>
    <property type="molecule type" value="Genomic_DNA"/>
</dbReference>
<dbReference type="Proteomes" id="UP001519332">
    <property type="component" value="Unassembled WGS sequence"/>
</dbReference>
<sequence>MTHAVARPLVVVLGASGLLGTAVTRQLAARPVRLRAVGRRPTVIPPGSQADVEVHRADLTVPGALADAVAGADVVIHLVAHIAGPATWRVSEGDRIAERVNLGLVHDLIDVCRAQRRAKPPVVIFAGSMSQVGRSTSARIDGTDPDEPLTVYDRQKLAAEQALEAATAEGVLRATTLRLATLYTQGSDSTALDRGVVSAMIRRALAGQPLTMWHDGTVKRDLLCVDDAARAFAAAAEHGETLAGKHWLVGTGVATTVGDLFRAIARTVSDHNGQTAVPVVCVEPADHSSPTDLLDFVLDPAAFQQATGWSPTVTFGEALERSVAAVATESAEQAVVSR</sequence>